<name>A0A369A394_9FLAO</name>
<accession>A0A369A394</accession>
<gene>
    <name evidence="2" type="ORF">DES35_102126</name>
</gene>
<evidence type="ECO:0000313" key="2">
    <source>
        <dbReference type="EMBL" id="RCX03675.1"/>
    </source>
</evidence>
<dbReference type="AlphaFoldDB" id="A0A369A394"/>
<proteinExistence type="predicted"/>
<evidence type="ECO:0000313" key="3">
    <source>
        <dbReference type="Proteomes" id="UP000253517"/>
    </source>
</evidence>
<sequence length="100" mass="10389">MSRSGRACVAHGRGGGARASHRSPLCHARSARGIGAADRPPAARGKRPGEAPKKTLQKFVSDIAPIVHLLKSNVLYGAVAELQGLADVRCKGCDGQYTAT</sequence>
<keyword evidence="3" id="KW-1185">Reference proteome</keyword>
<reference evidence="2 3" key="1">
    <citation type="submission" date="2018-07" db="EMBL/GenBank/DDBJ databases">
        <title>Genomic Encyclopedia of Type Strains, Phase IV (KMG-IV): sequencing the most valuable type-strain genomes for metagenomic binning, comparative biology and taxonomic classification.</title>
        <authorList>
            <person name="Goeker M."/>
        </authorList>
    </citation>
    <scope>NUCLEOTIDE SEQUENCE [LARGE SCALE GENOMIC DNA]</scope>
    <source>
        <strain evidence="2 3">DSM 21410</strain>
    </source>
</reference>
<organism evidence="2 3">
    <name type="scientific">Schleiferia thermophila</name>
    <dbReference type="NCBI Taxonomy" id="884107"/>
    <lineage>
        <taxon>Bacteria</taxon>
        <taxon>Pseudomonadati</taxon>
        <taxon>Bacteroidota</taxon>
        <taxon>Flavobacteriia</taxon>
        <taxon>Flavobacteriales</taxon>
        <taxon>Schleiferiaceae</taxon>
        <taxon>Schleiferia</taxon>
    </lineage>
</organism>
<feature type="compositionally biased region" description="Low complexity" evidence="1">
    <location>
        <begin position="1"/>
        <end position="11"/>
    </location>
</feature>
<dbReference type="Proteomes" id="UP000253517">
    <property type="component" value="Unassembled WGS sequence"/>
</dbReference>
<dbReference type="EMBL" id="QPJS01000002">
    <property type="protein sequence ID" value="RCX03675.1"/>
    <property type="molecule type" value="Genomic_DNA"/>
</dbReference>
<evidence type="ECO:0000256" key="1">
    <source>
        <dbReference type="SAM" id="MobiDB-lite"/>
    </source>
</evidence>
<protein>
    <submittedName>
        <fullName evidence="2">Uncharacterized protein</fullName>
    </submittedName>
</protein>
<comment type="caution">
    <text evidence="2">The sequence shown here is derived from an EMBL/GenBank/DDBJ whole genome shotgun (WGS) entry which is preliminary data.</text>
</comment>
<feature type="region of interest" description="Disordered" evidence="1">
    <location>
        <begin position="1"/>
        <end position="53"/>
    </location>
</feature>